<accession>A0A1M6SYP0</accession>
<evidence type="ECO:0000256" key="1">
    <source>
        <dbReference type="ARBA" id="ARBA00022527"/>
    </source>
</evidence>
<keyword evidence="3" id="KW-0808">Transferase</keyword>
<dbReference type="OrthoDB" id="9792240at2"/>
<keyword evidence="3" id="KW-0418">Kinase</keyword>
<dbReference type="SUPFAM" id="SSF55874">
    <property type="entry name" value="ATPase domain of HSP90 chaperone/DNA topoisomerase II/histidine kinase"/>
    <property type="match status" value="1"/>
</dbReference>
<dbReference type="InterPro" id="IPR003594">
    <property type="entry name" value="HATPase_dom"/>
</dbReference>
<dbReference type="CDD" id="cd16936">
    <property type="entry name" value="HATPase_RsbW-like"/>
    <property type="match status" value="1"/>
</dbReference>
<proteinExistence type="predicted"/>
<dbReference type="Gene3D" id="3.30.565.10">
    <property type="entry name" value="Histidine kinase-like ATPase, C-terminal domain"/>
    <property type="match status" value="1"/>
</dbReference>
<gene>
    <name evidence="3" type="ORF">SAMN05216463_104121</name>
</gene>
<name>A0A1M6SYP0_XYLRU</name>
<organism evidence="3 4">
    <name type="scientific">Xylanibacter ruminicola</name>
    <name type="common">Prevotella ruminicola</name>
    <dbReference type="NCBI Taxonomy" id="839"/>
    <lineage>
        <taxon>Bacteria</taxon>
        <taxon>Pseudomonadati</taxon>
        <taxon>Bacteroidota</taxon>
        <taxon>Bacteroidia</taxon>
        <taxon>Bacteroidales</taxon>
        <taxon>Prevotellaceae</taxon>
        <taxon>Xylanibacter</taxon>
    </lineage>
</organism>
<dbReference type="AlphaFoldDB" id="A0A1M6SYP0"/>
<reference evidence="3 4" key="1">
    <citation type="submission" date="2016-11" db="EMBL/GenBank/DDBJ databases">
        <authorList>
            <person name="Jaros S."/>
            <person name="Januszkiewicz K."/>
            <person name="Wedrychowicz H."/>
        </authorList>
    </citation>
    <scope>NUCLEOTIDE SEQUENCE [LARGE SCALE GENOMIC DNA]</scope>
    <source>
        <strain evidence="3 4">KHT3</strain>
    </source>
</reference>
<dbReference type="RefSeq" id="WP_073205827.1">
    <property type="nucleotide sequence ID" value="NZ_FRBD01000004.1"/>
</dbReference>
<dbReference type="GO" id="GO:0004674">
    <property type="term" value="F:protein serine/threonine kinase activity"/>
    <property type="evidence" value="ECO:0007669"/>
    <property type="project" value="UniProtKB-KW"/>
</dbReference>
<evidence type="ECO:0000313" key="4">
    <source>
        <dbReference type="Proteomes" id="UP000184130"/>
    </source>
</evidence>
<dbReference type="Proteomes" id="UP000184130">
    <property type="component" value="Unassembled WGS sequence"/>
</dbReference>
<sequence length="141" mass="15441">MQYQRHITLPNDVQATTELGMFVDEVCENVGFDMSTALKLNLAIEEAVVNVMSYAYPAGTKGDVDIDAEATNEQLKFVISDSGTPFDPTTKGEVDTTLSAEERGIGGLGIHLIRQIMDTINYERVDGKNVLTLSKNLTKNL</sequence>
<dbReference type="InterPro" id="IPR036890">
    <property type="entry name" value="HATPase_C_sf"/>
</dbReference>
<keyword evidence="1" id="KW-0723">Serine/threonine-protein kinase</keyword>
<dbReference type="Pfam" id="PF13581">
    <property type="entry name" value="HATPase_c_2"/>
    <property type="match status" value="1"/>
</dbReference>
<dbReference type="InterPro" id="IPR050267">
    <property type="entry name" value="Anti-sigma-factor_SerPK"/>
</dbReference>
<feature type="domain" description="Histidine kinase/HSP90-like ATPase" evidence="2">
    <location>
        <begin position="10"/>
        <end position="135"/>
    </location>
</feature>
<protein>
    <submittedName>
        <fullName evidence="3">Anti-sigma regulatory factor (Ser/Thr protein kinase)</fullName>
    </submittedName>
</protein>
<dbReference type="PANTHER" id="PTHR35526:SF6">
    <property type="entry name" value="SLR1861 PROTEIN"/>
    <property type="match status" value="1"/>
</dbReference>
<evidence type="ECO:0000259" key="2">
    <source>
        <dbReference type="Pfam" id="PF13581"/>
    </source>
</evidence>
<evidence type="ECO:0000313" key="3">
    <source>
        <dbReference type="EMBL" id="SHK49835.1"/>
    </source>
</evidence>
<dbReference type="PANTHER" id="PTHR35526">
    <property type="entry name" value="ANTI-SIGMA-F FACTOR RSBW-RELATED"/>
    <property type="match status" value="1"/>
</dbReference>
<dbReference type="EMBL" id="FRBD01000004">
    <property type="protein sequence ID" value="SHK49835.1"/>
    <property type="molecule type" value="Genomic_DNA"/>
</dbReference>